<feature type="transmembrane region" description="Helical" evidence="2">
    <location>
        <begin position="285"/>
        <end position="306"/>
    </location>
</feature>
<evidence type="ECO:0000256" key="3">
    <source>
        <dbReference type="SAM" id="SignalP"/>
    </source>
</evidence>
<sequence length="311" mass="30579">MKHVVKAASALALSGVLTLGAMPTAVAQAPAAPSAAKLNVTGECSSQFQASINQYNSATTDAERQTAMAQVQADLEASKLTHPGCGFEAEAAVSTTSEATPTESVTSETPAVETPAAGEDAALPGSLAISGECPSQLQVTINQYNAAKDDAERKEAYAQAAQIVEDAKLTHPDCKVVVQKADKNNKYLPGAILLGVGALGALALGAGGSSQGSSQAGNGAEPGAAKPEAAKTGTAEAAKPGAGNPGAAAPQKGIDPKGAPAKGTEAKAAEAKAARGAMAQTGNNAVAMTLAALVALAIAGAGVFVARRNRA</sequence>
<dbReference type="PATRIC" id="fig|1050174.4.peg.1089"/>
<feature type="region of interest" description="Disordered" evidence="1">
    <location>
        <begin position="207"/>
        <end position="270"/>
    </location>
</feature>
<proteinExistence type="predicted"/>
<feature type="chain" id="PRO_5002554456" description="Gram-positive cocci surface proteins LPxTG domain-containing protein" evidence="3">
    <location>
        <begin position="28"/>
        <end position="311"/>
    </location>
</feature>
<gene>
    <name evidence="4" type="ORF">CEPID_05365</name>
</gene>
<feature type="signal peptide" evidence="3">
    <location>
        <begin position="1"/>
        <end position="27"/>
    </location>
</feature>
<dbReference type="AlphaFoldDB" id="A0A0G3GVP9"/>
<keyword evidence="2" id="KW-0812">Transmembrane</keyword>
<dbReference type="NCBIfam" id="TIGR01167">
    <property type="entry name" value="LPXTG_anchor"/>
    <property type="match status" value="1"/>
</dbReference>
<dbReference type="STRING" id="1050174.CEPID_05365"/>
<evidence type="ECO:0000313" key="5">
    <source>
        <dbReference type="Proteomes" id="UP000035368"/>
    </source>
</evidence>
<feature type="compositionally biased region" description="Low complexity" evidence="1">
    <location>
        <begin position="91"/>
        <end position="111"/>
    </location>
</feature>
<keyword evidence="3" id="KW-0732">Signal</keyword>
<dbReference type="EMBL" id="CP011541">
    <property type="protein sequence ID" value="AKK02942.1"/>
    <property type="molecule type" value="Genomic_DNA"/>
</dbReference>
<evidence type="ECO:0008006" key="6">
    <source>
        <dbReference type="Google" id="ProtNLM"/>
    </source>
</evidence>
<evidence type="ECO:0000256" key="1">
    <source>
        <dbReference type="SAM" id="MobiDB-lite"/>
    </source>
</evidence>
<evidence type="ECO:0000313" key="4">
    <source>
        <dbReference type="EMBL" id="AKK02942.1"/>
    </source>
</evidence>
<keyword evidence="5" id="KW-1185">Reference proteome</keyword>
<dbReference type="Proteomes" id="UP000035368">
    <property type="component" value="Chromosome"/>
</dbReference>
<name>A0A0G3GVP9_9CORY</name>
<feature type="region of interest" description="Disordered" evidence="1">
    <location>
        <begin position="91"/>
        <end position="115"/>
    </location>
</feature>
<keyword evidence="2" id="KW-0472">Membrane</keyword>
<protein>
    <recommendedName>
        <fullName evidence="6">Gram-positive cocci surface proteins LPxTG domain-containing protein</fullName>
    </recommendedName>
</protein>
<dbReference type="KEGG" id="cei:CEPID_05365"/>
<dbReference type="RefSeq" id="WP_047240049.1">
    <property type="nucleotide sequence ID" value="NZ_CP011541.1"/>
</dbReference>
<evidence type="ECO:0000256" key="2">
    <source>
        <dbReference type="SAM" id="Phobius"/>
    </source>
</evidence>
<organism evidence="4 5">
    <name type="scientific">Corynebacterium epidermidicanis</name>
    <dbReference type="NCBI Taxonomy" id="1050174"/>
    <lineage>
        <taxon>Bacteria</taxon>
        <taxon>Bacillati</taxon>
        <taxon>Actinomycetota</taxon>
        <taxon>Actinomycetes</taxon>
        <taxon>Mycobacteriales</taxon>
        <taxon>Corynebacteriaceae</taxon>
        <taxon>Corynebacterium</taxon>
    </lineage>
</organism>
<accession>A0A0G3GVP9</accession>
<reference evidence="4 5" key="1">
    <citation type="submission" date="2015-05" db="EMBL/GenBank/DDBJ databases">
        <title>Complete genome sequence of Corynebacterium epidermidicanis DSM 45586, isolated from the skin of a dog suffering from pruritus.</title>
        <authorList>
            <person name="Ruckert C."/>
            <person name="Albersmeier A."/>
            <person name="Winkler A."/>
            <person name="Tauch A."/>
        </authorList>
    </citation>
    <scope>NUCLEOTIDE SEQUENCE [LARGE SCALE GENOMIC DNA]</scope>
    <source>
        <strain evidence="4 5">DSM 45586</strain>
    </source>
</reference>
<keyword evidence="2" id="KW-1133">Transmembrane helix</keyword>
<feature type="compositionally biased region" description="Low complexity" evidence="1">
    <location>
        <begin position="211"/>
        <end position="250"/>
    </location>
</feature>